<dbReference type="Proteomes" id="UP001144673">
    <property type="component" value="Chromosome 6"/>
</dbReference>
<dbReference type="KEGG" id="amus:LMH87_000806"/>
<sequence length="74" mass="7743">MPDRGEVPSVTPPGVVTIQPTAAAATITDTQPALTEPMEATGDLSLRGGMELCFDSRASEKCNHCCSLCMSQIC</sequence>
<dbReference type="GeneID" id="80887965"/>
<keyword evidence="2" id="KW-1185">Reference proteome</keyword>
<dbReference type="EMBL" id="JAJHUN010000007">
    <property type="protein sequence ID" value="KAJ4155568.1"/>
    <property type="molecule type" value="Genomic_DNA"/>
</dbReference>
<name>A0A9W8ULF9_AKAMU</name>
<proteinExistence type="predicted"/>
<dbReference type="RefSeq" id="XP_056055692.1">
    <property type="nucleotide sequence ID" value="XM_056198775.1"/>
</dbReference>
<reference evidence="1" key="1">
    <citation type="journal article" date="2023" name="Access Microbiol">
        <title>De-novo genome assembly for Akanthomyces muscarius, a biocontrol agent of insect agricultural pests.</title>
        <authorList>
            <person name="Erdos Z."/>
            <person name="Studholme D.J."/>
            <person name="Raymond B."/>
            <person name="Sharma M."/>
        </authorList>
    </citation>
    <scope>NUCLEOTIDE SEQUENCE</scope>
    <source>
        <strain evidence="1">Ve6</strain>
    </source>
</reference>
<accession>A0A9W8ULF9</accession>
<protein>
    <submittedName>
        <fullName evidence="1">Uncharacterized protein</fullName>
    </submittedName>
</protein>
<evidence type="ECO:0000313" key="1">
    <source>
        <dbReference type="EMBL" id="KAJ4155568.1"/>
    </source>
</evidence>
<gene>
    <name evidence="1" type="ORF">LMH87_000806</name>
</gene>
<organism evidence="1 2">
    <name type="scientific">Akanthomyces muscarius</name>
    <name type="common">Entomopathogenic fungus</name>
    <name type="synonym">Lecanicillium muscarium</name>
    <dbReference type="NCBI Taxonomy" id="2231603"/>
    <lineage>
        <taxon>Eukaryota</taxon>
        <taxon>Fungi</taxon>
        <taxon>Dikarya</taxon>
        <taxon>Ascomycota</taxon>
        <taxon>Pezizomycotina</taxon>
        <taxon>Sordariomycetes</taxon>
        <taxon>Hypocreomycetidae</taxon>
        <taxon>Hypocreales</taxon>
        <taxon>Cordycipitaceae</taxon>
        <taxon>Akanthomyces</taxon>
    </lineage>
</organism>
<dbReference type="AlphaFoldDB" id="A0A9W8ULF9"/>
<comment type="caution">
    <text evidence="1">The sequence shown here is derived from an EMBL/GenBank/DDBJ whole genome shotgun (WGS) entry which is preliminary data.</text>
</comment>
<evidence type="ECO:0000313" key="2">
    <source>
        <dbReference type="Proteomes" id="UP001144673"/>
    </source>
</evidence>